<organism evidence="5 6">
    <name type="scientific">Arthrobacter globiformis</name>
    <dbReference type="NCBI Taxonomy" id="1665"/>
    <lineage>
        <taxon>Bacteria</taxon>
        <taxon>Bacillati</taxon>
        <taxon>Actinomycetota</taxon>
        <taxon>Actinomycetes</taxon>
        <taxon>Micrococcales</taxon>
        <taxon>Micrococcaceae</taxon>
        <taxon>Arthrobacter</taxon>
    </lineage>
</organism>
<dbReference type="InterPro" id="IPR055170">
    <property type="entry name" value="GFO_IDH_MocA-like_dom"/>
</dbReference>
<dbReference type="InterPro" id="IPR051317">
    <property type="entry name" value="Gfo/Idh/MocA_oxidoreduct"/>
</dbReference>
<feature type="compositionally biased region" description="Polar residues" evidence="2">
    <location>
        <begin position="319"/>
        <end position="335"/>
    </location>
</feature>
<name>A0A328HH25_ARTGO</name>
<evidence type="ECO:0000256" key="2">
    <source>
        <dbReference type="SAM" id="MobiDB-lite"/>
    </source>
</evidence>
<proteinExistence type="predicted"/>
<dbReference type="SUPFAM" id="SSF51735">
    <property type="entry name" value="NAD(P)-binding Rossmann-fold domains"/>
    <property type="match status" value="1"/>
</dbReference>
<dbReference type="InterPro" id="IPR000683">
    <property type="entry name" value="Gfo/Idh/MocA-like_OxRdtase_N"/>
</dbReference>
<dbReference type="RefSeq" id="WP_111903378.1">
    <property type="nucleotide sequence ID" value="NZ_QLNP01000065.1"/>
</dbReference>
<feature type="domain" description="Gfo/Idh/MocA-like oxidoreductase N-terminal" evidence="3">
    <location>
        <begin position="6"/>
        <end position="125"/>
    </location>
</feature>
<dbReference type="Pfam" id="PF22725">
    <property type="entry name" value="GFO_IDH_MocA_C3"/>
    <property type="match status" value="1"/>
</dbReference>
<feature type="region of interest" description="Disordered" evidence="2">
    <location>
        <begin position="312"/>
        <end position="335"/>
    </location>
</feature>
<dbReference type="GO" id="GO:0000166">
    <property type="term" value="F:nucleotide binding"/>
    <property type="evidence" value="ECO:0007669"/>
    <property type="project" value="InterPro"/>
</dbReference>
<sequence length="335" mass="36468">MNAQRLRVGVIGAGNIASIAQLPTLVQRDDVDLAALVSRREDPGNLVRRWGFGAAYRTVEDMLASQDLDAVFVLTPRSEHAHAVQLCLENDVDVFCEKPLAPATAEAERLADLADERGRILMVDFNRRYAPVYMAGREAFGEKGATFCVAQKNRPGSEYRATFENAIHMVDLLRWYCRGEPVDVAAHSAGDDPWEEDGVAAIIRFSTGNTGVLMAARTAGAWNEKLDAYGDGKTVEVRAPETVATTVSGVTTSRELSAEAYGWATATDTLGFSAAVHHFLDRVADRAQPLTSGREAVHTQRLLDRILAASGLPAEEQQGRQWESHATQPMSGDTK</sequence>
<dbReference type="Gene3D" id="3.30.360.10">
    <property type="entry name" value="Dihydrodipicolinate Reductase, domain 2"/>
    <property type="match status" value="1"/>
</dbReference>
<comment type="caution">
    <text evidence="5">The sequence shown here is derived from an EMBL/GenBank/DDBJ whole genome shotgun (WGS) entry which is preliminary data.</text>
</comment>
<dbReference type="AlphaFoldDB" id="A0A328HH25"/>
<reference evidence="5 6" key="1">
    <citation type="submission" date="2018-04" db="EMBL/GenBank/DDBJ databases">
        <title>Bacteria isolated from cave deposits of Manipur.</title>
        <authorList>
            <person name="Sahoo D."/>
            <person name="Sarangthem I."/>
            <person name="Nandeibam J."/>
        </authorList>
    </citation>
    <scope>NUCLEOTIDE SEQUENCE [LARGE SCALE GENOMIC DNA]</scope>
    <source>
        <strain evidence="6">mrc11</strain>
    </source>
</reference>
<dbReference type="InterPro" id="IPR036291">
    <property type="entry name" value="NAD(P)-bd_dom_sf"/>
</dbReference>
<dbReference type="OrthoDB" id="256869at2"/>
<evidence type="ECO:0000313" key="6">
    <source>
        <dbReference type="Proteomes" id="UP000249166"/>
    </source>
</evidence>
<dbReference type="EMBL" id="QLNP01000065">
    <property type="protein sequence ID" value="RAM37837.1"/>
    <property type="molecule type" value="Genomic_DNA"/>
</dbReference>
<dbReference type="Pfam" id="PF01408">
    <property type="entry name" value="GFO_IDH_MocA"/>
    <property type="match status" value="1"/>
</dbReference>
<keyword evidence="1" id="KW-0520">NAD</keyword>
<dbReference type="PANTHER" id="PTHR43708">
    <property type="entry name" value="CONSERVED EXPRESSED OXIDOREDUCTASE (EUROFUNG)"/>
    <property type="match status" value="1"/>
</dbReference>
<protein>
    <submittedName>
        <fullName evidence="5">Gfo/Idh/MocA family oxidoreductase</fullName>
    </submittedName>
</protein>
<evidence type="ECO:0000313" key="5">
    <source>
        <dbReference type="EMBL" id="RAM37837.1"/>
    </source>
</evidence>
<evidence type="ECO:0000259" key="3">
    <source>
        <dbReference type="Pfam" id="PF01408"/>
    </source>
</evidence>
<dbReference type="SUPFAM" id="SSF55347">
    <property type="entry name" value="Glyceraldehyde-3-phosphate dehydrogenase-like, C-terminal domain"/>
    <property type="match status" value="1"/>
</dbReference>
<dbReference type="Proteomes" id="UP000249166">
    <property type="component" value="Unassembled WGS sequence"/>
</dbReference>
<evidence type="ECO:0000256" key="1">
    <source>
        <dbReference type="ARBA" id="ARBA00023027"/>
    </source>
</evidence>
<dbReference type="Gene3D" id="3.40.50.720">
    <property type="entry name" value="NAD(P)-binding Rossmann-like Domain"/>
    <property type="match status" value="1"/>
</dbReference>
<gene>
    <name evidence="5" type="ORF">DBZ45_07880</name>
</gene>
<dbReference type="PANTHER" id="PTHR43708:SF4">
    <property type="entry name" value="OXIDOREDUCTASE YCEM-RELATED"/>
    <property type="match status" value="1"/>
</dbReference>
<evidence type="ECO:0000259" key="4">
    <source>
        <dbReference type="Pfam" id="PF22725"/>
    </source>
</evidence>
<accession>A0A328HH25</accession>
<feature type="domain" description="GFO/IDH/MocA-like oxidoreductase" evidence="4">
    <location>
        <begin position="161"/>
        <end position="234"/>
    </location>
</feature>